<sequence length="279" mass="30879">MANIQPQSPASGDDSGSDAGSPAPIEPTPTCSRCVIRLILDPTVRCVLHQPTQRAIAMEADTKCTYCQAQRARCYKCPSALKPEILELQQRAQDYNTWVDGQNLLPPALRSTWVLPTTVPAASPSNAPDVYKELLRAHKVVATGIGRAQRGISGWRTMRKVTRNALMRLDPVVRNGGNHGYWWIDKGDGWIDGYGHRMDAAGEASKDESLPVRGAGYEPEYDLLVLTNFVFGLMLLTLHFWAITARLLVNRSGSQEKFEDEDVDPSDPAMLSLRMSIWS</sequence>
<keyword evidence="4" id="KW-1185">Reference proteome</keyword>
<reference evidence="3 4" key="1">
    <citation type="submission" date="2017-12" db="EMBL/GenBank/DDBJ databases">
        <title>Comparative genomics of Botrytis spp.</title>
        <authorList>
            <person name="Valero-Jimenez C.A."/>
            <person name="Tapia P."/>
            <person name="Veloso J."/>
            <person name="Silva-Moreno E."/>
            <person name="Staats M."/>
            <person name="Valdes J.H."/>
            <person name="Van Kan J.A.L."/>
        </authorList>
    </citation>
    <scope>NUCLEOTIDE SEQUENCE [LARGE SCALE GENOMIC DNA]</scope>
    <source>
        <strain evidence="3 4">MUCL11595</strain>
    </source>
</reference>
<organism evidence="3 4">
    <name type="scientific">Botryotinia convoluta</name>
    <dbReference type="NCBI Taxonomy" id="54673"/>
    <lineage>
        <taxon>Eukaryota</taxon>
        <taxon>Fungi</taxon>
        <taxon>Dikarya</taxon>
        <taxon>Ascomycota</taxon>
        <taxon>Pezizomycotina</taxon>
        <taxon>Leotiomycetes</taxon>
        <taxon>Helotiales</taxon>
        <taxon>Sclerotiniaceae</taxon>
        <taxon>Botryotinia</taxon>
    </lineage>
</organism>
<dbReference type="EMBL" id="PQXN01000227">
    <property type="protein sequence ID" value="TGO48830.1"/>
    <property type="molecule type" value="Genomic_DNA"/>
</dbReference>
<evidence type="ECO:0000313" key="4">
    <source>
        <dbReference type="Proteomes" id="UP000297527"/>
    </source>
</evidence>
<dbReference type="Proteomes" id="UP000297527">
    <property type="component" value="Unassembled WGS sequence"/>
</dbReference>
<dbReference type="OrthoDB" id="3536685at2759"/>
<feature type="region of interest" description="Disordered" evidence="1">
    <location>
        <begin position="1"/>
        <end position="25"/>
    </location>
</feature>
<name>A0A4Z1HQ64_9HELO</name>
<feature type="compositionally biased region" description="Low complexity" evidence="1">
    <location>
        <begin position="8"/>
        <end position="23"/>
    </location>
</feature>
<proteinExistence type="predicted"/>
<comment type="caution">
    <text evidence="3">The sequence shown here is derived from an EMBL/GenBank/DDBJ whole genome shotgun (WGS) entry which is preliminary data.</text>
</comment>
<evidence type="ECO:0000313" key="3">
    <source>
        <dbReference type="EMBL" id="TGO48830.1"/>
    </source>
</evidence>
<evidence type="ECO:0000256" key="2">
    <source>
        <dbReference type="SAM" id="Phobius"/>
    </source>
</evidence>
<keyword evidence="2" id="KW-1133">Transmembrane helix</keyword>
<gene>
    <name evidence="3" type="ORF">BCON_0228g00010</name>
</gene>
<protein>
    <submittedName>
        <fullName evidence="3">Uncharacterized protein</fullName>
    </submittedName>
</protein>
<keyword evidence="2" id="KW-0472">Membrane</keyword>
<feature type="transmembrane region" description="Helical" evidence="2">
    <location>
        <begin position="229"/>
        <end position="249"/>
    </location>
</feature>
<evidence type="ECO:0000256" key="1">
    <source>
        <dbReference type="SAM" id="MobiDB-lite"/>
    </source>
</evidence>
<keyword evidence="2" id="KW-0812">Transmembrane</keyword>
<dbReference type="AlphaFoldDB" id="A0A4Z1HQ64"/>
<accession>A0A4Z1HQ64</accession>